<evidence type="ECO:0000256" key="2">
    <source>
        <dbReference type="ARBA" id="ARBA00011353"/>
    </source>
</evidence>
<feature type="domain" description="Chromo" evidence="5">
    <location>
        <begin position="50"/>
        <end position="88"/>
    </location>
</feature>
<protein>
    <recommendedName>
        <fullName evidence="5">Chromo domain-containing protein</fullName>
    </recommendedName>
</protein>
<evidence type="ECO:0000259" key="5">
    <source>
        <dbReference type="PROSITE" id="PS50013"/>
    </source>
</evidence>
<feature type="region of interest" description="Disordered" evidence="4">
    <location>
        <begin position="117"/>
        <end position="165"/>
    </location>
</feature>
<dbReference type="EMBL" id="WNKQ01000001">
    <property type="protein sequence ID" value="KAF5854036.1"/>
    <property type="molecule type" value="Genomic_DNA"/>
</dbReference>
<dbReference type="GO" id="GO:0005634">
    <property type="term" value="C:nucleus"/>
    <property type="evidence" value="ECO:0007669"/>
    <property type="project" value="UniProtKB-SubCell"/>
</dbReference>
<reference evidence="6" key="1">
    <citation type="submission" date="2019-11" db="EMBL/GenBank/DDBJ databases">
        <title>Bipolaris sorokiniana Genome sequencing.</title>
        <authorList>
            <person name="Wang H."/>
        </authorList>
    </citation>
    <scope>NUCLEOTIDE SEQUENCE</scope>
</reference>
<dbReference type="InterPro" id="IPR051219">
    <property type="entry name" value="Heterochromatin_chromo-domain"/>
</dbReference>
<feature type="region of interest" description="Disordered" evidence="4">
    <location>
        <begin position="233"/>
        <end position="253"/>
    </location>
</feature>
<comment type="subcellular location">
    <subcellularLocation>
        <location evidence="1">Nucleus</location>
    </subcellularLocation>
</comment>
<gene>
    <name evidence="6" type="ORF">GGP41_006818</name>
</gene>
<proteinExistence type="predicted"/>
<dbReference type="GO" id="GO:0006338">
    <property type="term" value="P:chromatin remodeling"/>
    <property type="evidence" value="ECO:0007669"/>
    <property type="project" value="UniProtKB-ARBA"/>
</dbReference>
<dbReference type="InterPro" id="IPR016197">
    <property type="entry name" value="Chromo-like_dom_sf"/>
</dbReference>
<evidence type="ECO:0000256" key="4">
    <source>
        <dbReference type="SAM" id="MobiDB-lite"/>
    </source>
</evidence>
<evidence type="ECO:0000256" key="1">
    <source>
        <dbReference type="ARBA" id="ARBA00004123"/>
    </source>
</evidence>
<dbReference type="Gene3D" id="2.40.50.40">
    <property type="match status" value="2"/>
</dbReference>
<sequence>MPPALSDNESSSVEDVPPKAKGKQPLAKQDPIDDDDDNHDQDSDIGEDEYVVEAIYGHRFHKGVLQFDVKWEGYDDPKDRTWEAEDNMCAVSAYYGCIKADNCREGAVDVLNEYFSSIGGRPEPKGQKRKGRPSVSGAKAGSETPTTSSKRAKPEKALKLEKAWSPPPGSWEHDVSYVDTVEEMRDPKTGDLAKFVYLVWNNQQKTQHPLKHVYQKCPQKMLQYYESHLVFTHTSDEPPNGDNDTTYAMETGY</sequence>
<accession>A0A8H5ZPF5</accession>
<keyword evidence="3" id="KW-0539">Nucleus</keyword>
<dbReference type="InterPro" id="IPR008251">
    <property type="entry name" value="Chromo_shadow_dom"/>
</dbReference>
<dbReference type="PROSITE" id="PS50013">
    <property type="entry name" value="CHROMO_2"/>
    <property type="match status" value="1"/>
</dbReference>
<dbReference type="SMART" id="SM00298">
    <property type="entry name" value="CHROMO"/>
    <property type="match status" value="1"/>
</dbReference>
<name>A0A8H5ZPF5_COCSA</name>
<dbReference type="SMART" id="SM00300">
    <property type="entry name" value="ChSh"/>
    <property type="match status" value="1"/>
</dbReference>
<dbReference type="CDD" id="cd00024">
    <property type="entry name" value="CD_CSD"/>
    <property type="match status" value="1"/>
</dbReference>
<feature type="region of interest" description="Disordered" evidence="4">
    <location>
        <begin position="1"/>
        <end position="45"/>
    </location>
</feature>
<organism evidence="6 7">
    <name type="scientific">Cochliobolus sativus</name>
    <name type="common">Common root rot and spot blotch fungus</name>
    <name type="synonym">Bipolaris sorokiniana</name>
    <dbReference type="NCBI Taxonomy" id="45130"/>
    <lineage>
        <taxon>Eukaryota</taxon>
        <taxon>Fungi</taxon>
        <taxon>Dikarya</taxon>
        <taxon>Ascomycota</taxon>
        <taxon>Pezizomycotina</taxon>
        <taxon>Dothideomycetes</taxon>
        <taxon>Pleosporomycetidae</taxon>
        <taxon>Pleosporales</taxon>
        <taxon>Pleosporineae</taxon>
        <taxon>Pleosporaceae</taxon>
        <taxon>Bipolaris</taxon>
    </lineage>
</organism>
<dbReference type="InterPro" id="IPR023780">
    <property type="entry name" value="Chromo_domain"/>
</dbReference>
<evidence type="ECO:0000256" key="3">
    <source>
        <dbReference type="ARBA" id="ARBA00023242"/>
    </source>
</evidence>
<dbReference type="PANTHER" id="PTHR22812">
    <property type="entry name" value="CHROMOBOX PROTEIN"/>
    <property type="match status" value="1"/>
</dbReference>
<evidence type="ECO:0000313" key="7">
    <source>
        <dbReference type="Proteomes" id="UP000624244"/>
    </source>
</evidence>
<dbReference type="InterPro" id="IPR000953">
    <property type="entry name" value="Chromo/chromo_shadow_dom"/>
</dbReference>
<feature type="compositionally biased region" description="Acidic residues" evidence="4">
    <location>
        <begin position="32"/>
        <end position="45"/>
    </location>
</feature>
<comment type="caution">
    <text evidence="6">The sequence shown here is derived from an EMBL/GenBank/DDBJ whole genome shotgun (WGS) entry which is preliminary data.</text>
</comment>
<dbReference type="AlphaFoldDB" id="A0A8H5ZPF5"/>
<dbReference type="Proteomes" id="UP000624244">
    <property type="component" value="Unassembled WGS sequence"/>
</dbReference>
<dbReference type="Pfam" id="PF01393">
    <property type="entry name" value="Chromo_shadow"/>
    <property type="match status" value="1"/>
</dbReference>
<dbReference type="SUPFAM" id="SSF54160">
    <property type="entry name" value="Chromo domain-like"/>
    <property type="match status" value="2"/>
</dbReference>
<dbReference type="Pfam" id="PF00385">
    <property type="entry name" value="Chromo"/>
    <property type="match status" value="1"/>
</dbReference>
<comment type="subunit">
    <text evidence="2">Component of the NuA4 histone acetyltransferase complex.</text>
</comment>
<evidence type="ECO:0000313" key="6">
    <source>
        <dbReference type="EMBL" id="KAF5854036.1"/>
    </source>
</evidence>
<feature type="compositionally biased region" description="Polar residues" evidence="4">
    <location>
        <begin position="242"/>
        <end position="253"/>
    </location>
</feature>
<feature type="compositionally biased region" description="Basic and acidic residues" evidence="4">
    <location>
        <begin position="152"/>
        <end position="162"/>
    </location>
</feature>